<dbReference type="AlphaFoldDB" id="A0A1J9PV83"/>
<accession>A0A1J9PV83</accession>
<gene>
    <name evidence="1" type="ORF">ACJ73_08370</name>
</gene>
<organism evidence="1 2">
    <name type="scientific">Blastomyces percursus</name>
    <dbReference type="NCBI Taxonomy" id="1658174"/>
    <lineage>
        <taxon>Eukaryota</taxon>
        <taxon>Fungi</taxon>
        <taxon>Dikarya</taxon>
        <taxon>Ascomycota</taxon>
        <taxon>Pezizomycotina</taxon>
        <taxon>Eurotiomycetes</taxon>
        <taxon>Eurotiomycetidae</taxon>
        <taxon>Onygenales</taxon>
        <taxon>Ajellomycetaceae</taxon>
        <taxon>Blastomyces</taxon>
    </lineage>
</organism>
<dbReference type="PANTHER" id="PTHR36205:SF2">
    <property type="entry name" value="MAJOR FACILITATOR SUPERFAMILY TRANSPORTER"/>
    <property type="match status" value="1"/>
</dbReference>
<dbReference type="Pfam" id="PF11885">
    <property type="entry name" value="DUF3405"/>
    <property type="match status" value="1"/>
</dbReference>
<proteinExistence type="predicted"/>
<protein>
    <submittedName>
        <fullName evidence="1">Uncharacterized protein</fullName>
    </submittedName>
</protein>
<dbReference type="EMBL" id="LGTZ01001954">
    <property type="protein sequence ID" value="OJD20296.1"/>
    <property type="molecule type" value="Genomic_DNA"/>
</dbReference>
<comment type="caution">
    <text evidence="1">The sequence shown here is derived from an EMBL/GenBank/DDBJ whole genome shotgun (WGS) entry which is preliminary data.</text>
</comment>
<evidence type="ECO:0000313" key="2">
    <source>
        <dbReference type="Proteomes" id="UP000242791"/>
    </source>
</evidence>
<evidence type="ECO:0000313" key="1">
    <source>
        <dbReference type="EMBL" id="OJD20296.1"/>
    </source>
</evidence>
<name>A0A1J9PV83_9EURO</name>
<reference evidence="1 2" key="1">
    <citation type="submission" date="2015-08" db="EMBL/GenBank/DDBJ databases">
        <title>Emmonsia species relationships and genome sequence.</title>
        <authorList>
            <person name="Cuomo C.A."/>
            <person name="Schwartz I.S."/>
            <person name="Kenyon C."/>
            <person name="De Hoog G.S."/>
            <person name="Govender N.P."/>
            <person name="Botha A."/>
            <person name="Moreno L."/>
            <person name="De Vries M."/>
            <person name="Munoz J.F."/>
            <person name="Stielow J.B."/>
        </authorList>
    </citation>
    <scope>NUCLEOTIDE SEQUENCE [LARGE SCALE GENOMIC DNA]</scope>
    <source>
        <strain evidence="1 2">EI222</strain>
    </source>
</reference>
<keyword evidence="2" id="KW-1185">Reference proteome</keyword>
<dbReference type="STRING" id="1658174.A0A1J9PV83"/>
<dbReference type="OrthoDB" id="3353407at2759"/>
<dbReference type="VEuPathDB" id="FungiDB:ACJ73_08370"/>
<dbReference type="Proteomes" id="UP000242791">
    <property type="component" value="Unassembled WGS sequence"/>
</dbReference>
<dbReference type="PANTHER" id="PTHR36205">
    <property type="entry name" value="CHROMOSOME 19, WHOLE GENOME SHOTGUN SEQUENCE"/>
    <property type="match status" value="1"/>
</dbReference>
<sequence length="666" mass="76958">MSHESYQQDSAAEIFSACCATACPAVYPNLCSARPTPEVSSSESTHHPLPPYRRRCLGLGRFPVPQEQYAAEASQYPSVFRNFVSTLSHLTTPEHYNHSDVLDDPRFGAQRGPKIPKIYRPYPNYESARWKNSHRGRYTPCEGPRGKPISQNLDDQVGGYVGDLGFPKPMFGSHEAIGLNEDIFFDRYTRYGAYGYGENETFVTNWKKPARVKWGQVNWGKLQEQCFLRNVDRFSIEEGLLADLPQDSPRRQIAPEARTAVLLRSYVGKEYSDNDMQTIRSLISELTLQSGGEFTVILLLHVKDEEIEIERDDIYQQVVQENVPKEFWDMTVLWNAPTVSKRYPHLVKMELTDVHRAQWHSVQYFALTHPQYEFIWNWELDSRFTGHHYELTDKVASFARSQPRRGLWERNARFYIPALHGSYNYGFRNFVQQSENEAVWGPLPINHEHLRPIGPVPPVASPDQDTEYQWGVGEDADYIGFLPIFHPIGTEWVIRNEVYGYLGENTPRRASLITHSRLSRRLLLAMDRENMFGRHMSSELFPVSTALLHGFKAVAAPHPIYSDKDLPANRADRWFNPGVNGRAGSSKDSPFGWKRESRFLDVSWYYRANLAGRLYWNFLGWRKGWTGGRFYELQHGRHILPSILFHPVKDVYADADSMGYDFDFQH</sequence>
<dbReference type="InterPro" id="IPR021822">
    <property type="entry name" value="DUF3405"/>
</dbReference>